<proteinExistence type="predicted"/>
<dbReference type="AlphaFoldDB" id="A0A7J7NUX7"/>
<dbReference type="Proteomes" id="UP000541444">
    <property type="component" value="Unassembled WGS sequence"/>
</dbReference>
<evidence type="ECO:0000313" key="3">
    <source>
        <dbReference type="Proteomes" id="UP000541444"/>
    </source>
</evidence>
<dbReference type="EMBL" id="JACGCM010000560">
    <property type="protein sequence ID" value="KAF6170860.1"/>
    <property type="molecule type" value="Genomic_DNA"/>
</dbReference>
<feature type="non-terminal residue" evidence="2">
    <location>
        <position position="136"/>
    </location>
</feature>
<evidence type="ECO:0000256" key="1">
    <source>
        <dbReference type="SAM" id="MobiDB-lite"/>
    </source>
</evidence>
<organism evidence="2 3">
    <name type="scientific">Kingdonia uniflora</name>
    <dbReference type="NCBI Taxonomy" id="39325"/>
    <lineage>
        <taxon>Eukaryota</taxon>
        <taxon>Viridiplantae</taxon>
        <taxon>Streptophyta</taxon>
        <taxon>Embryophyta</taxon>
        <taxon>Tracheophyta</taxon>
        <taxon>Spermatophyta</taxon>
        <taxon>Magnoliopsida</taxon>
        <taxon>Ranunculales</taxon>
        <taxon>Circaeasteraceae</taxon>
        <taxon>Kingdonia</taxon>
    </lineage>
</organism>
<evidence type="ECO:0000313" key="2">
    <source>
        <dbReference type="EMBL" id="KAF6170860.1"/>
    </source>
</evidence>
<reference evidence="2 3" key="1">
    <citation type="journal article" date="2020" name="IScience">
        <title>Genome Sequencing of the Endangered Kingdonia uniflora (Circaeasteraceae, Ranunculales) Reveals Potential Mechanisms of Evolutionary Specialization.</title>
        <authorList>
            <person name="Sun Y."/>
            <person name="Deng T."/>
            <person name="Zhang A."/>
            <person name="Moore M.J."/>
            <person name="Landis J.B."/>
            <person name="Lin N."/>
            <person name="Zhang H."/>
            <person name="Zhang X."/>
            <person name="Huang J."/>
            <person name="Zhang X."/>
            <person name="Sun H."/>
            <person name="Wang H."/>
        </authorList>
    </citation>
    <scope>NUCLEOTIDE SEQUENCE [LARGE SCALE GENOMIC DNA]</scope>
    <source>
        <strain evidence="2">TB1705</strain>
        <tissue evidence="2">Leaf</tissue>
    </source>
</reference>
<accession>A0A7J7NUX7</accession>
<sequence>LQYLSPKIYFLAEAHFLHGYVLQVSKYDILTILDAVQASTVVELKDEKIRRRNDWVNWLLAPANNSASTVGPQTQSISNHDMLSNQMENIRLADGSANGSSITEEDIHNESPTRCSSSDFNEDGQSQFQRDVGVQI</sequence>
<gene>
    <name evidence="2" type="ORF">GIB67_015812</name>
</gene>
<feature type="region of interest" description="Disordered" evidence="1">
    <location>
        <begin position="94"/>
        <end position="136"/>
    </location>
</feature>
<comment type="caution">
    <text evidence="2">The sequence shown here is derived from an EMBL/GenBank/DDBJ whole genome shotgun (WGS) entry which is preliminary data.</text>
</comment>
<protein>
    <submittedName>
        <fullName evidence="2">Uncharacterized protein</fullName>
    </submittedName>
</protein>
<feature type="compositionally biased region" description="Polar residues" evidence="1">
    <location>
        <begin position="112"/>
        <end position="129"/>
    </location>
</feature>
<dbReference type="OrthoDB" id="340227at2759"/>
<keyword evidence="3" id="KW-1185">Reference proteome</keyword>
<name>A0A7J7NUX7_9MAGN</name>